<protein>
    <submittedName>
        <fullName evidence="1">Uncharacterized protein</fullName>
    </submittedName>
</protein>
<evidence type="ECO:0000313" key="1">
    <source>
        <dbReference type="EMBL" id="MFA4804757.1"/>
    </source>
</evidence>
<sequence>MLEEMIKYHDENSWEEYYNQIINLFVWIEEVLKLRESLFEKAGDKFVGELIQESKIWEEILFGGLREDGIFPENALARFYREILGFGLSEEDTKKVTSRLKEGLSLDVASSDIKARKEETDFISLLGKIRKDIQLLSAQVGKSLPNISKVEIIKSTDAVEKVRELLKSAKELLPLYNPLSFFILSIQSTPRFYLEKQYEKLFEEETKRILGKYGVRISNLVSPDLPHPEEKERRSIVGLDRISPGWLIRNVILNCYKLFQIQDLRKFFAVEDEFNKYLQHYSETIKGSIVLEYFGEVLNWLGWASEKEFLGLKVEEPFKVSKYDSAKIEGGDIKLYYETVGYTEFIAFIAPLTFFGFAYIEPKSEKEFGYQVILGWERG</sequence>
<dbReference type="EMBL" id="JARRIG010000005">
    <property type="protein sequence ID" value="MFA4804757.1"/>
    <property type="molecule type" value="Genomic_DNA"/>
</dbReference>
<organism evidence="1 2">
    <name type="scientific">Pyrococcus kukulkanii</name>
    <dbReference type="NCBI Taxonomy" id="1609559"/>
    <lineage>
        <taxon>Archaea</taxon>
        <taxon>Methanobacteriati</taxon>
        <taxon>Methanobacteriota</taxon>
        <taxon>Thermococci</taxon>
        <taxon>Thermococcales</taxon>
        <taxon>Thermococcaceae</taxon>
        <taxon>Pyrococcus</taxon>
    </lineage>
</organism>
<gene>
    <name evidence="1" type="ORF">P8X34_08455</name>
</gene>
<dbReference type="RefSeq" id="WP_372823951.1">
    <property type="nucleotide sequence ID" value="NZ_JARRIC010000003.1"/>
</dbReference>
<proteinExistence type="predicted"/>
<keyword evidence="2" id="KW-1185">Reference proteome</keyword>
<name>A0ABV4T4R1_9EURY</name>
<evidence type="ECO:0000313" key="2">
    <source>
        <dbReference type="Proteomes" id="UP001571980"/>
    </source>
</evidence>
<comment type="caution">
    <text evidence="1">The sequence shown here is derived from an EMBL/GenBank/DDBJ whole genome shotgun (WGS) entry which is preliminary data.</text>
</comment>
<reference evidence="1 2" key="1">
    <citation type="submission" date="2023-03" db="EMBL/GenBank/DDBJ databases">
        <title>Speciation in Pyrococcus: adaptation to high temperature as a mechanism.</title>
        <authorList>
            <person name="Gu J."/>
        </authorList>
    </citation>
    <scope>NUCLEOTIDE SEQUENCE [LARGE SCALE GENOMIC DNA]</scope>
    <source>
        <strain evidence="1 2">LMOA34</strain>
    </source>
</reference>
<accession>A0ABV4T4R1</accession>
<dbReference type="Proteomes" id="UP001571980">
    <property type="component" value="Unassembled WGS sequence"/>
</dbReference>